<dbReference type="Proteomes" id="UP000637819">
    <property type="component" value="Chromosome"/>
</dbReference>
<dbReference type="AlphaFoldDB" id="A0A8T8E537"/>
<dbReference type="KEGG" id="hsal:JMJ58_09015"/>
<name>A0A8T8E537_9EURY</name>
<keyword evidence="2" id="KW-1133">Transmembrane helix</keyword>
<feature type="region of interest" description="Disordered" evidence="1">
    <location>
        <begin position="1"/>
        <end position="29"/>
    </location>
</feature>
<gene>
    <name evidence="3" type="ORF">JMJ58_09015</name>
</gene>
<evidence type="ECO:0000256" key="1">
    <source>
        <dbReference type="SAM" id="MobiDB-lite"/>
    </source>
</evidence>
<feature type="transmembrane region" description="Helical" evidence="2">
    <location>
        <begin position="44"/>
        <end position="66"/>
    </location>
</feature>
<organism evidence="3 4">
    <name type="scientific">Haloterrigena salifodinae</name>
    <dbReference type="NCBI Taxonomy" id="2675099"/>
    <lineage>
        <taxon>Archaea</taxon>
        <taxon>Methanobacteriati</taxon>
        <taxon>Methanobacteriota</taxon>
        <taxon>Stenosarchaea group</taxon>
        <taxon>Halobacteria</taxon>
        <taxon>Halobacteriales</taxon>
        <taxon>Natrialbaceae</taxon>
        <taxon>Haloterrigena</taxon>
    </lineage>
</organism>
<feature type="transmembrane region" description="Helical" evidence="2">
    <location>
        <begin position="159"/>
        <end position="181"/>
    </location>
</feature>
<keyword evidence="2" id="KW-0472">Membrane</keyword>
<evidence type="ECO:0000313" key="3">
    <source>
        <dbReference type="EMBL" id="QRV16985.1"/>
    </source>
</evidence>
<proteinExistence type="predicted"/>
<feature type="compositionally biased region" description="Polar residues" evidence="1">
    <location>
        <begin position="14"/>
        <end position="29"/>
    </location>
</feature>
<dbReference type="EMBL" id="CP069188">
    <property type="protein sequence ID" value="QRV16985.1"/>
    <property type="molecule type" value="Genomic_DNA"/>
</dbReference>
<reference evidence="3 4" key="1">
    <citation type="submission" date="2021-01" db="EMBL/GenBank/DDBJ databases">
        <title>Genome Sequence and Methylation Pattern of Haloterrigena salifodinae BOL5-1, An Extremely Halophilic Archaeon from a Bolivian Salt Mine.</title>
        <authorList>
            <person name="DasSarma P."/>
            <person name="Anton B.P."/>
            <person name="DasSarma S.L."/>
            <person name="von Ehrenheim H.A.L."/>
            <person name="Martinez F.L."/>
            <person name="Guzman D."/>
            <person name="Roberts R.J."/>
            <person name="DasSarma S."/>
        </authorList>
    </citation>
    <scope>NUCLEOTIDE SEQUENCE [LARGE SCALE GENOMIC DNA]</scope>
    <source>
        <strain evidence="3 4">BOL5-1</strain>
    </source>
</reference>
<dbReference type="RefSeq" id="WP_204749107.1">
    <property type="nucleotide sequence ID" value="NZ_CP069188.1"/>
</dbReference>
<feature type="transmembrane region" description="Helical" evidence="2">
    <location>
        <begin position="86"/>
        <end position="111"/>
    </location>
</feature>
<protein>
    <submittedName>
        <fullName evidence="3">Uncharacterized protein</fullName>
    </submittedName>
</protein>
<accession>A0A8T8E537</accession>
<dbReference type="OrthoDB" id="164016at2157"/>
<evidence type="ECO:0000256" key="2">
    <source>
        <dbReference type="SAM" id="Phobius"/>
    </source>
</evidence>
<sequence>MSDSNLEAEEQTSYDETATRGQPAQPAANQEALTDLLTEPLTKAYVKAIVALYALLGAGMGLIVILSEIVDESIVDGGIGSDFVALTFAGMPISGVPHIAATIALLVGGYLGVRMAADDRQTMLTAGAGALAGTAALWILSSFLAVSQLDNTDIEVGGLIINAVVLGLVVGAIAAGTVYVMRNLVPDVQRSAA</sequence>
<feature type="transmembrane region" description="Helical" evidence="2">
    <location>
        <begin position="123"/>
        <end position="147"/>
    </location>
</feature>
<keyword evidence="2" id="KW-0812">Transmembrane</keyword>
<dbReference type="GeneID" id="62875261"/>
<feature type="compositionally biased region" description="Acidic residues" evidence="1">
    <location>
        <begin position="1"/>
        <end position="13"/>
    </location>
</feature>
<keyword evidence="4" id="KW-1185">Reference proteome</keyword>
<evidence type="ECO:0000313" key="4">
    <source>
        <dbReference type="Proteomes" id="UP000637819"/>
    </source>
</evidence>